<feature type="domain" description="CBM6" evidence="4">
    <location>
        <begin position="775"/>
        <end position="922"/>
    </location>
</feature>
<dbReference type="GO" id="GO:0005975">
    <property type="term" value="P:carbohydrate metabolic process"/>
    <property type="evidence" value="ECO:0007669"/>
    <property type="project" value="UniProtKB-ARBA"/>
</dbReference>
<keyword evidence="2" id="KW-1015">Disulfide bond</keyword>
<name>A0A512P8F6_9CELL</name>
<keyword evidence="1 3" id="KW-0732">Signal</keyword>
<dbReference type="Gene3D" id="2.60.120.260">
    <property type="entry name" value="Galactose-binding domain-like"/>
    <property type="match status" value="3"/>
</dbReference>
<dbReference type="SUPFAM" id="SSF49785">
    <property type="entry name" value="Galactose-binding domain-like"/>
    <property type="match status" value="2"/>
</dbReference>
<dbReference type="Proteomes" id="UP000321798">
    <property type="component" value="Unassembled WGS sequence"/>
</dbReference>
<dbReference type="EMBL" id="BKAL01000001">
    <property type="protein sequence ID" value="GEP67488.1"/>
    <property type="molecule type" value="Genomic_DNA"/>
</dbReference>
<dbReference type="Pfam" id="PF17957">
    <property type="entry name" value="Big_7"/>
    <property type="match status" value="1"/>
</dbReference>
<dbReference type="Pfam" id="PF13385">
    <property type="entry name" value="Laminin_G_3"/>
    <property type="match status" value="1"/>
</dbReference>
<dbReference type="InterPro" id="IPR008979">
    <property type="entry name" value="Galactose-bd-like_sf"/>
</dbReference>
<comment type="caution">
    <text evidence="5">The sequence shown here is derived from an EMBL/GenBank/DDBJ whole genome shotgun (WGS) entry which is preliminary data.</text>
</comment>
<dbReference type="Gene3D" id="2.60.40.10">
    <property type="entry name" value="Immunoglobulins"/>
    <property type="match status" value="1"/>
</dbReference>
<evidence type="ECO:0000313" key="6">
    <source>
        <dbReference type="Proteomes" id="UP000321798"/>
    </source>
</evidence>
<keyword evidence="6" id="KW-1185">Reference proteome</keyword>
<dbReference type="InterPro" id="IPR006558">
    <property type="entry name" value="LamG-like"/>
</dbReference>
<proteinExistence type="predicted"/>
<dbReference type="SUPFAM" id="SSF51445">
    <property type="entry name" value="(Trans)glycosidases"/>
    <property type="match status" value="1"/>
</dbReference>
<evidence type="ECO:0000256" key="1">
    <source>
        <dbReference type="ARBA" id="ARBA00022729"/>
    </source>
</evidence>
<dbReference type="InterPro" id="IPR017853">
    <property type="entry name" value="GH"/>
</dbReference>
<reference evidence="5 6" key="1">
    <citation type="submission" date="2019-07" db="EMBL/GenBank/DDBJ databases">
        <title>Whole genome shotgun sequence of Cellulomonas soli NBRC 109434.</title>
        <authorList>
            <person name="Hosoyama A."/>
            <person name="Uohara A."/>
            <person name="Ohji S."/>
            <person name="Ichikawa N."/>
        </authorList>
    </citation>
    <scope>NUCLEOTIDE SEQUENCE [LARGE SCALE GENOMIC DNA]</scope>
    <source>
        <strain evidence="5 6">NBRC 109434</strain>
    </source>
</reference>
<accession>A0A512P8F6</accession>
<dbReference type="Pfam" id="PF07532">
    <property type="entry name" value="Big_4"/>
    <property type="match status" value="1"/>
</dbReference>
<feature type="signal peptide" evidence="3">
    <location>
        <begin position="1"/>
        <end position="22"/>
    </location>
</feature>
<dbReference type="SUPFAM" id="SSF49899">
    <property type="entry name" value="Concanavalin A-like lectins/glucanases"/>
    <property type="match status" value="1"/>
</dbReference>
<evidence type="ECO:0000256" key="3">
    <source>
        <dbReference type="SAM" id="SignalP"/>
    </source>
</evidence>
<dbReference type="SMART" id="SM00560">
    <property type="entry name" value="LamGL"/>
    <property type="match status" value="1"/>
</dbReference>
<dbReference type="GO" id="GO:0030246">
    <property type="term" value="F:carbohydrate binding"/>
    <property type="evidence" value="ECO:0007669"/>
    <property type="project" value="InterPro"/>
</dbReference>
<dbReference type="Gene3D" id="3.20.20.80">
    <property type="entry name" value="Glycosidases"/>
    <property type="match status" value="1"/>
</dbReference>
<dbReference type="OrthoDB" id="9758923at2"/>
<gene>
    <name evidence="5" type="ORF">CSO01_02030</name>
</gene>
<dbReference type="PROSITE" id="PS51175">
    <property type="entry name" value="CBM6"/>
    <property type="match status" value="2"/>
</dbReference>
<feature type="chain" id="PRO_5021978284" description="CBM6 domain-containing protein" evidence="3">
    <location>
        <begin position="23"/>
        <end position="1415"/>
    </location>
</feature>
<dbReference type="InterPro" id="IPR013783">
    <property type="entry name" value="Ig-like_fold"/>
</dbReference>
<protein>
    <recommendedName>
        <fullName evidence="4">CBM6 domain-containing protein</fullName>
    </recommendedName>
</protein>
<dbReference type="Gene3D" id="2.60.120.200">
    <property type="match status" value="1"/>
</dbReference>
<dbReference type="InterPro" id="IPR013320">
    <property type="entry name" value="ConA-like_dom_sf"/>
</dbReference>
<dbReference type="InterPro" id="IPR005084">
    <property type="entry name" value="CBM6"/>
</dbReference>
<organism evidence="5 6">
    <name type="scientific">Cellulomonas soli</name>
    <dbReference type="NCBI Taxonomy" id="931535"/>
    <lineage>
        <taxon>Bacteria</taxon>
        <taxon>Bacillati</taxon>
        <taxon>Actinomycetota</taxon>
        <taxon>Actinomycetes</taxon>
        <taxon>Micrococcales</taxon>
        <taxon>Cellulomonadaceae</taxon>
        <taxon>Cellulomonas</taxon>
    </lineage>
</organism>
<feature type="domain" description="CBM6" evidence="4">
    <location>
        <begin position="1046"/>
        <end position="1202"/>
    </location>
</feature>
<evidence type="ECO:0000313" key="5">
    <source>
        <dbReference type="EMBL" id="GEP67488.1"/>
    </source>
</evidence>
<dbReference type="CDD" id="cd04081">
    <property type="entry name" value="CBM35_galactosidase-like"/>
    <property type="match status" value="1"/>
</dbReference>
<evidence type="ECO:0000259" key="4">
    <source>
        <dbReference type="PROSITE" id="PS51175"/>
    </source>
</evidence>
<sequence>MLAVTALCAAGLTAGPAPTAAAADADLPAPAVHYDFESATAGPAVPDVSGHGLDGTLVNPTTAAVVDGAATGGHALALPGGAASSTGAYVTLPRAVVDGATDLTVSTRVLWSGDASPWQWVYALGTDTSRYLFSTPANGDGVLRSAVTTSWAGGEATVTGSAALPATRWSTLTVTLDTAADRLTTYLDGAAVSSVATTATADELLTDTATGAGFIGRSFYADPLFHGAVDDFAVYHAALTPAQVAELVPGGVPTLTGVSQTDFAVRTGIGTAPVLPASVRGAFSDGYARDVAVAWDAVDPADYAARGTFTVHGDAAGTAVTATVTVIKPGELVVDLGTDTGAFHGGASGTLYGVYGEGLPTTNLIEGMHVSTVSTKAQDGPQHPGADALEVVKPLADSTDGDVYIYMTDIHRGFPYQWEGSTPQEKLSTYLAKLATQVDQVLQLDEEYRDNIVFVPFNEPEGNMFGTGEWSLDGTSWLSDPTDYLAAWDETYRMIKAKMPDARIAGPNTSVLFGQVQGFLTHVVAEGTVPDVITWHELSNPATIRTSVARYRTWEAQAFAGTDLAGTQLPININEYAYNYHTSVPGQMIQWISAIEESKVDADIAYWNIDGNLSDSAVQANRANGQWWLYNAYGSMSGHTVEVAPPSPGTSYSLQGVATLDTDKRQSRLLLGGASGDSWVQFDDVPADVFGSTVHVQVSEIRWTGQIGDSGEPQVVADLQVPVTDGSVALDFGGALPALDASSAYEVILSPGSSARAGDASADTSADTVGAAWRGVYEAEDATYTGSGYSKNGPEGSPADVSKFYTSGGYDVGGLRTGSDGRLAFQVDVPADGTYDLSVFASTLNTYPLVAEQGPTNVFLTVDGAAEQELFLPLGYKWVVWDHTDTTVDLTAGTHTLTLAATSLDGTGTTKGDTILDKIELTPTPAADATDVYEAEHADLSGGARTDYGTRDASGGGTVKVTKGGTATFWVYSPDDAEHTLAIDTTGKGTATVTVNGTELAPLTRSTSASVVLSGGINKVTVTGTKGTLAVDRLRVAAGTGTLATATFQAEDAQVTGTATVAARSLAQGGQAVTGVGGDPGNTNGLTFQVQVARSGTYAMTVRYSNPEQSPATHYNPDPLARHADLSVNGGAAQRVLFPHTFHANSFWELTVPVHLDAGTNSLAFSSGEQPSFDGSTLISDTFPDVLLRSAWAPDIDAITLTAFSSSTPVDRTAPVLAVTAPAPGTSVHGALTITGTATDDSSDVETVTLTLRRSGAHGATGQALATARASVSGSAWSTTLDTAQVTNGTYVLTATAEDRAGNAAEPVTVSGVHVDNAVRTQVEVTTTCVRGTVRLTVEARNLETRTTRVQVSTPSGNGLRRSVAAGRSVTETFRTGAPSVPAGTVTVTATATVRGTDVGQRYDVPFAALTCGTA</sequence>
<evidence type="ECO:0000256" key="2">
    <source>
        <dbReference type="ARBA" id="ARBA00023157"/>
    </source>
</evidence>
<dbReference type="InterPro" id="IPR011081">
    <property type="entry name" value="Big_4"/>
</dbReference>